<gene>
    <name evidence="2" type="ORF">NDU88_003684</name>
</gene>
<evidence type="ECO:0000256" key="1">
    <source>
        <dbReference type="SAM" id="MobiDB-lite"/>
    </source>
</evidence>
<reference evidence="2" key="1">
    <citation type="journal article" date="2022" name="bioRxiv">
        <title>Sequencing and chromosome-scale assembly of the giantPleurodeles waltlgenome.</title>
        <authorList>
            <person name="Brown T."/>
            <person name="Elewa A."/>
            <person name="Iarovenko S."/>
            <person name="Subramanian E."/>
            <person name="Araus A.J."/>
            <person name="Petzold A."/>
            <person name="Susuki M."/>
            <person name="Suzuki K.-i.T."/>
            <person name="Hayashi T."/>
            <person name="Toyoda A."/>
            <person name="Oliveira C."/>
            <person name="Osipova E."/>
            <person name="Leigh N.D."/>
            <person name="Simon A."/>
            <person name="Yun M.H."/>
        </authorList>
    </citation>
    <scope>NUCLEOTIDE SEQUENCE</scope>
    <source>
        <strain evidence="2">20211129_DDA</strain>
        <tissue evidence="2">Liver</tissue>
    </source>
</reference>
<dbReference type="AlphaFoldDB" id="A0AAV7T625"/>
<keyword evidence="3" id="KW-1185">Reference proteome</keyword>
<sequence>MNHGSRRVPSRFFCSGLGGPRSDTACNAVSYAVIGAWGGSAQEKRVGIHPRSLEDAGRPTSQDRWPALEPETKVRTPGGPSPEAWVRCGPDHAGSVAGGGTAQRGSGKEGSVPRELGAWPVRLN</sequence>
<dbReference type="Proteomes" id="UP001066276">
    <property type="component" value="Chromosome 4_1"/>
</dbReference>
<evidence type="ECO:0000313" key="3">
    <source>
        <dbReference type="Proteomes" id="UP001066276"/>
    </source>
</evidence>
<dbReference type="EMBL" id="JANPWB010000007">
    <property type="protein sequence ID" value="KAJ1171826.1"/>
    <property type="molecule type" value="Genomic_DNA"/>
</dbReference>
<protein>
    <submittedName>
        <fullName evidence="2">Uncharacterized protein</fullName>
    </submittedName>
</protein>
<name>A0AAV7T625_PLEWA</name>
<evidence type="ECO:0000313" key="2">
    <source>
        <dbReference type="EMBL" id="KAJ1171826.1"/>
    </source>
</evidence>
<organism evidence="2 3">
    <name type="scientific">Pleurodeles waltl</name>
    <name type="common">Iberian ribbed newt</name>
    <dbReference type="NCBI Taxonomy" id="8319"/>
    <lineage>
        <taxon>Eukaryota</taxon>
        <taxon>Metazoa</taxon>
        <taxon>Chordata</taxon>
        <taxon>Craniata</taxon>
        <taxon>Vertebrata</taxon>
        <taxon>Euteleostomi</taxon>
        <taxon>Amphibia</taxon>
        <taxon>Batrachia</taxon>
        <taxon>Caudata</taxon>
        <taxon>Salamandroidea</taxon>
        <taxon>Salamandridae</taxon>
        <taxon>Pleurodelinae</taxon>
        <taxon>Pleurodeles</taxon>
    </lineage>
</organism>
<proteinExistence type="predicted"/>
<feature type="region of interest" description="Disordered" evidence="1">
    <location>
        <begin position="51"/>
        <end position="124"/>
    </location>
</feature>
<accession>A0AAV7T625</accession>
<comment type="caution">
    <text evidence="2">The sequence shown here is derived from an EMBL/GenBank/DDBJ whole genome shotgun (WGS) entry which is preliminary data.</text>
</comment>